<accession>A0A7R9FXR8</accession>
<dbReference type="InterPro" id="IPR016162">
    <property type="entry name" value="Ald_DH_N"/>
</dbReference>
<dbReference type="PANTHER" id="PTHR11699">
    <property type="entry name" value="ALDEHYDE DEHYDROGENASE-RELATED"/>
    <property type="match status" value="1"/>
</dbReference>
<organism evidence="2">
    <name type="scientific">Timema shepardi</name>
    <name type="common">Walking stick</name>
    <dbReference type="NCBI Taxonomy" id="629360"/>
    <lineage>
        <taxon>Eukaryota</taxon>
        <taxon>Metazoa</taxon>
        <taxon>Ecdysozoa</taxon>
        <taxon>Arthropoda</taxon>
        <taxon>Hexapoda</taxon>
        <taxon>Insecta</taxon>
        <taxon>Pterygota</taxon>
        <taxon>Neoptera</taxon>
        <taxon>Polyneoptera</taxon>
        <taxon>Phasmatodea</taxon>
        <taxon>Timematodea</taxon>
        <taxon>Timematoidea</taxon>
        <taxon>Timematidae</taxon>
        <taxon>Timema</taxon>
    </lineage>
</organism>
<reference evidence="2" key="1">
    <citation type="submission" date="2020-11" db="EMBL/GenBank/DDBJ databases">
        <authorList>
            <person name="Tran Van P."/>
        </authorList>
    </citation>
    <scope>NUCLEOTIDE SEQUENCE</scope>
</reference>
<dbReference type="AlphaFoldDB" id="A0A7R9FXR8"/>
<protein>
    <recommendedName>
        <fullName evidence="1">Aldehyde dehydrogenase domain-containing protein</fullName>
    </recommendedName>
</protein>
<evidence type="ECO:0000259" key="1">
    <source>
        <dbReference type="Pfam" id="PF00171"/>
    </source>
</evidence>
<name>A0A7R9FXR8_TIMSH</name>
<dbReference type="InterPro" id="IPR016161">
    <property type="entry name" value="Ald_DH/histidinol_DH"/>
</dbReference>
<feature type="domain" description="Aldehyde dehydrogenase" evidence="1">
    <location>
        <begin position="296"/>
        <end position="405"/>
    </location>
</feature>
<dbReference type="InterPro" id="IPR016163">
    <property type="entry name" value="Ald_DH_C"/>
</dbReference>
<feature type="domain" description="Aldehyde dehydrogenase" evidence="1">
    <location>
        <begin position="545"/>
        <end position="653"/>
    </location>
</feature>
<dbReference type="EMBL" id="OC000802">
    <property type="protein sequence ID" value="CAD7258360.1"/>
    <property type="molecule type" value="Genomic_DNA"/>
</dbReference>
<proteinExistence type="predicted"/>
<feature type="domain" description="Aldehyde dehydrogenase" evidence="1">
    <location>
        <begin position="715"/>
        <end position="806"/>
    </location>
</feature>
<dbReference type="GO" id="GO:0016620">
    <property type="term" value="F:oxidoreductase activity, acting on the aldehyde or oxo group of donors, NAD or NADP as acceptor"/>
    <property type="evidence" value="ECO:0007669"/>
    <property type="project" value="InterPro"/>
</dbReference>
<dbReference type="Pfam" id="PF00171">
    <property type="entry name" value="Aldedh"/>
    <property type="match status" value="3"/>
</dbReference>
<dbReference type="Gene3D" id="3.40.309.10">
    <property type="entry name" value="Aldehyde Dehydrogenase, Chain A, domain 2"/>
    <property type="match status" value="1"/>
</dbReference>
<gene>
    <name evidence="2" type="ORF">TSIB3V08_LOCUS2597</name>
</gene>
<sequence length="806" mass="86642">MENDKLGPGPSRLIVTIELGPSIPVVHLPDLLAIELGPSIPVVQLPDLLAIELGPSIPVVHLPDLLAKELGPSIPVVSLLYFLAIELGPSIPVVHLPDLLAKELGPSIPVVRLHDLLAIELGPSIPVVHLPDLLAKELGPSIPVVRLHDLLAIELGPSIPVVRLHDLLAIELGPSIPIVHLPDLLAIELGPFIPVVHLPDLLAIELGPSIPVVRLRDLLAIELGPSIPVVRLPDLLAIELGPSIPVVHLPDLLAKELGPSIPVVSLLYFLAIELGPSIPVAWLKGRKFGPFIDGSWIQGSGGGTEIHNPCTGHHIATVVNSSQGDVDRAVASSAAAFLSWRQLSGHDRAKYLYSLARHLQKNVSLLVQVECLNRGVQTRDPREFDVPAAVRHFYHYAGWAQLIHSDLKGWEPQDDILETLHMRGLVKDSERCEIDCVTVSLEKFRVETRIKVLVKIAGLAWPLWFLVAPKLVTQNILGHDFFWKTKATINSETIGFKSQPGHLMKLTPLSRAALLFLLCGRLLTVLKISEAKVSTSSRHSDFGLMLVHVGVVAGILSSCCPLAMLAWIIAPALAAGNTVCLRPSKQTPLPAMLLAHIAIEAGLPAGVLNVLPGGSDVAQQLLLHNDVAHITFSGRTSIGRQIVQATAGCPKKLTILGHPDVCVSVLGPPDIRAFAVGHPDMCLSGLGHPDVCLSGLGPPDVYAFVLGHSDVYLILLSGRTPMLVFDTADTDSASDSILKDAWFNQGQESIFKDFAEKLKKRLNKVAIGRAFDKMADIGQPCSSQTVINVRQAITKAVEKGLEVYLG</sequence>
<dbReference type="Gene3D" id="3.40.605.10">
    <property type="entry name" value="Aldehyde Dehydrogenase, Chain A, domain 1"/>
    <property type="match status" value="2"/>
</dbReference>
<dbReference type="SUPFAM" id="SSF53720">
    <property type="entry name" value="ALDH-like"/>
    <property type="match status" value="3"/>
</dbReference>
<dbReference type="InterPro" id="IPR015590">
    <property type="entry name" value="Aldehyde_DH_dom"/>
</dbReference>
<evidence type="ECO:0000313" key="2">
    <source>
        <dbReference type="EMBL" id="CAD7258360.1"/>
    </source>
</evidence>